<evidence type="ECO:0000313" key="2">
    <source>
        <dbReference type="EMBL" id="KAF3160565.1"/>
    </source>
</evidence>
<gene>
    <name evidence="3" type="ORF">TWF106_003795</name>
    <name evidence="5" type="ORF">TWF191_007890</name>
    <name evidence="4" type="ORF">TWF679_001281</name>
    <name evidence="2" type="ORF">TWF788_003084</name>
</gene>
<dbReference type="Proteomes" id="UP000472727">
    <property type="component" value="Unassembled WGS sequence"/>
</dbReference>
<feature type="region of interest" description="Disordered" evidence="1">
    <location>
        <begin position="1"/>
        <end position="35"/>
    </location>
</feature>
<dbReference type="EMBL" id="JAABOE010000162">
    <property type="protein sequence ID" value="KAF3160565.1"/>
    <property type="molecule type" value="Genomic_DNA"/>
</dbReference>
<dbReference type="Proteomes" id="UP000479691">
    <property type="component" value="Unassembled WGS sequence"/>
</dbReference>
<evidence type="ECO:0000313" key="3">
    <source>
        <dbReference type="EMBL" id="KAF3199471.1"/>
    </source>
</evidence>
<evidence type="ECO:0000313" key="4">
    <source>
        <dbReference type="EMBL" id="KAF3199663.1"/>
    </source>
</evidence>
<dbReference type="AlphaFoldDB" id="A0A6G1MKT3"/>
<dbReference type="EMBL" id="WIPF01000050">
    <property type="protein sequence ID" value="KAF3219343.1"/>
    <property type="molecule type" value="Genomic_DNA"/>
</dbReference>
<dbReference type="PANTHER" id="PTHR39474">
    <property type="entry name" value="UNNAMED PRODUCT"/>
    <property type="match status" value="1"/>
</dbReference>
<evidence type="ECO:0000256" key="1">
    <source>
        <dbReference type="SAM" id="MobiDB-lite"/>
    </source>
</evidence>
<accession>A0A6G1MKT3</accession>
<dbReference type="Proteomes" id="UP000483672">
    <property type="component" value="Unassembled WGS sequence"/>
</dbReference>
<organism evidence="3 6">
    <name type="scientific">Orbilia oligospora</name>
    <name type="common">Nematode-trapping fungus</name>
    <name type="synonym">Arthrobotrys oligospora</name>
    <dbReference type="NCBI Taxonomy" id="2813651"/>
    <lineage>
        <taxon>Eukaryota</taxon>
        <taxon>Fungi</taxon>
        <taxon>Dikarya</taxon>
        <taxon>Ascomycota</taxon>
        <taxon>Pezizomycotina</taxon>
        <taxon>Orbiliomycetes</taxon>
        <taxon>Orbiliales</taxon>
        <taxon>Orbiliaceae</taxon>
        <taxon>Orbilia</taxon>
    </lineage>
</organism>
<proteinExistence type="predicted"/>
<dbReference type="PANTHER" id="PTHR39474:SF1">
    <property type="entry name" value="FUNGAL SPECIFIC TRANSCRIPTION FACTOR"/>
    <property type="match status" value="1"/>
</dbReference>
<dbReference type="Proteomes" id="UP000614610">
    <property type="component" value="Unassembled WGS sequence"/>
</dbReference>
<feature type="compositionally biased region" description="Polar residues" evidence="1">
    <location>
        <begin position="19"/>
        <end position="34"/>
    </location>
</feature>
<dbReference type="EMBL" id="WIWT01000116">
    <property type="protein sequence ID" value="KAF3199663.1"/>
    <property type="molecule type" value="Genomic_DNA"/>
</dbReference>
<evidence type="ECO:0000313" key="8">
    <source>
        <dbReference type="Proteomes" id="UP000483672"/>
    </source>
</evidence>
<sequence>MSTVPQFPPPQVIPDDESPQSINRESSQGVQPPQETLALPAPQLQTEAPKEAPKKLEVGAEAVKLDHLGPLVVNSDGTLSRIQNWPNMTPYERERAIHILRKRNRLRTESLLAQGITPGTIGN</sequence>
<comment type="caution">
    <text evidence="3">The sequence shown here is derived from an EMBL/GenBank/DDBJ whole genome shotgun (WGS) entry which is preliminary data.</text>
</comment>
<dbReference type="OrthoDB" id="4590138at2759"/>
<evidence type="ECO:0000313" key="5">
    <source>
        <dbReference type="EMBL" id="KAF3219343.1"/>
    </source>
</evidence>
<feature type="compositionally biased region" description="Pro residues" evidence="1">
    <location>
        <begin position="1"/>
        <end position="12"/>
    </location>
</feature>
<evidence type="ECO:0000313" key="7">
    <source>
        <dbReference type="Proteomes" id="UP000479691"/>
    </source>
</evidence>
<dbReference type="EMBL" id="WIWS01000186">
    <property type="protein sequence ID" value="KAF3199471.1"/>
    <property type="molecule type" value="Genomic_DNA"/>
</dbReference>
<evidence type="ECO:0000313" key="6">
    <source>
        <dbReference type="Proteomes" id="UP000472727"/>
    </source>
</evidence>
<name>A0A6G1MKT3_ORBOL</name>
<reference evidence="6 7" key="1">
    <citation type="submission" date="2019-06" db="EMBL/GenBank/DDBJ databases">
        <authorList>
            <person name="Palmer J.M."/>
        </authorList>
    </citation>
    <scope>NUCLEOTIDE SEQUENCE [LARGE SCALE GENOMIC DNA]</scope>
    <source>
        <strain evidence="3 6">TWF106</strain>
        <strain evidence="5 8">TWF191</strain>
        <strain evidence="4">TWF679</strain>
        <strain evidence="2 7">TWF788</strain>
    </source>
</reference>
<protein>
    <submittedName>
        <fullName evidence="3">Uncharacterized protein</fullName>
    </submittedName>
</protein>